<organism evidence="2 3">
    <name type="scientific">Hungatella hominis</name>
    <dbReference type="NCBI Taxonomy" id="2763050"/>
    <lineage>
        <taxon>Bacteria</taxon>
        <taxon>Bacillati</taxon>
        <taxon>Bacillota</taxon>
        <taxon>Clostridia</taxon>
        <taxon>Lachnospirales</taxon>
        <taxon>Lachnospiraceae</taxon>
        <taxon>Hungatella</taxon>
    </lineage>
</organism>
<dbReference type="Proteomes" id="UP000634672">
    <property type="component" value="Unassembled WGS sequence"/>
</dbReference>
<evidence type="ECO:0000313" key="2">
    <source>
        <dbReference type="EMBL" id="MBC5709126.1"/>
    </source>
</evidence>
<keyword evidence="1" id="KW-0732">Signal</keyword>
<protein>
    <submittedName>
        <fullName evidence="2">Uncharacterized protein</fullName>
    </submittedName>
</protein>
<gene>
    <name evidence="2" type="ORF">H8S75_14300</name>
</gene>
<feature type="signal peptide" evidence="1">
    <location>
        <begin position="1"/>
        <end position="28"/>
    </location>
</feature>
<keyword evidence="3" id="KW-1185">Reference proteome</keyword>
<reference evidence="2 3" key="1">
    <citation type="submission" date="2020-08" db="EMBL/GenBank/DDBJ databases">
        <title>Genome public.</title>
        <authorList>
            <person name="Liu C."/>
            <person name="Sun Q."/>
        </authorList>
    </citation>
    <scope>NUCLEOTIDE SEQUENCE [LARGE SCALE GENOMIC DNA]</scope>
    <source>
        <strain evidence="2 3">NSJ-66</strain>
    </source>
</reference>
<accession>A0ABR7H7E8</accession>
<dbReference type="RefSeq" id="WP_187022196.1">
    <property type="nucleotide sequence ID" value="NZ_JACOPB010000005.1"/>
</dbReference>
<dbReference type="PROSITE" id="PS51257">
    <property type="entry name" value="PROKAR_LIPOPROTEIN"/>
    <property type="match status" value="1"/>
</dbReference>
<evidence type="ECO:0000256" key="1">
    <source>
        <dbReference type="SAM" id="SignalP"/>
    </source>
</evidence>
<feature type="chain" id="PRO_5047445168" evidence="1">
    <location>
        <begin position="29"/>
        <end position="210"/>
    </location>
</feature>
<sequence length="210" mass="23383">MMKRVLKTGMILLAAAALLSGCSGRSGKEETTSAEPAQVLYPVAIDGKEILVGETTVQTLLDQGMNVTVSEMTEDKQINQYEIDPEAELEPNAYYTGGSIWVTDSIFAHISLVTDEKAIRMGDAVIARLEFSLVSGEESELKRITFNGVPASEMSREKAGEMFPDFTGDDYMWLQKGEDYEYFMSFDPTDLMLSSFSLEKEYDVDWSSEE</sequence>
<comment type="caution">
    <text evidence="2">The sequence shown here is derived from an EMBL/GenBank/DDBJ whole genome shotgun (WGS) entry which is preliminary data.</text>
</comment>
<evidence type="ECO:0000313" key="3">
    <source>
        <dbReference type="Proteomes" id="UP000634672"/>
    </source>
</evidence>
<name>A0ABR7H7E8_9FIRM</name>
<dbReference type="EMBL" id="JACOPB010000005">
    <property type="protein sequence ID" value="MBC5709126.1"/>
    <property type="molecule type" value="Genomic_DNA"/>
</dbReference>
<proteinExistence type="predicted"/>